<evidence type="ECO:0000256" key="9">
    <source>
        <dbReference type="RuleBase" id="RU366031"/>
    </source>
</evidence>
<accession>A0A2S9GU80</accession>
<organism evidence="11 12">
    <name type="scientific">Solimicrobium silvestre</name>
    <dbReference type="NCBI Taxonomy" id="2099400"/>
    <lineage>
        <taxon>Bacteria</taxon>
        <taxon>Pseudomonadati</taxon>
        <taxon>Pseudomonadota</taxon>
        <taxon>Betaproteobacteria</taxon>
        <taxon>Burkholderiales</taxon>
        <taxon>Oxalobacteraceae</taxon>
        <taxon>Solimicrobium</taxon>
    </lineage>
</organism>
<dbReference type="UniPathway" id="UPA00251">
    <property type="reaction ID" value="UER00320"/>
</dbReference>
<evidence type="ECO:0000256" key="4">
    <source>
        <dbReference type="ARBA" id="ARBA00023239"/>
    </source>
</evidence>
<dbReference type="Proteomes" id="UP000237839">
    <property type="component" value="Unassembled WGS sequence"/>
</dbReference>
<sequence>MASSNKIILTRPIAQAQPLAARLTALGYSVALFPLLEIAPLPEDGELHALLQATLANLSRYAMVAFVSPNAVHNVFQRGLKWPSEVAIAVVGEGSRAALAEYGINSDNTTIYCPTDPFRSDSETLLQELNLPALKGREVLILRAETGRELLSEALIAHGIQVVKVAAYRRFAPQITAHNSQLLLELLSCSDRWVVSSSEALRTLVELARKVAGEAAVVKTQQINLLVSHHRIAETAENMGFKCVRLIGSGDENLLLALQSHL</sequence>
<comment type="similarity">
    <text evidence="2 9">Belongs to the uroporphyrinogen-III synthase family.</text>
</comment>
<dbReference type="RefSeq" id="WP_105533788.1">
    <property type="nucleotide sequence ID" value="NZ_PUGF01000026.1"/>
</dbReference>
<evidence type="ECO:0000256" key="2">
    <source>
        <dbReference type="ARBA" id="ARBA00008133"/>
    </source>
</evidence>
<dbReference type="AlphaFoldDB" id="A0A2S9GU80"/>
<dbReference type="GO" id="GO:0004852">
    <property type="term" value="F:uroporphyrinogen-III synthase activity"/>
    <property type="evidence" value="ECO:0007669"/>
    <property type="project" value="UniProtKB-UniRule"/>
</dbReference>
<proteinExistence type="inferred from homology"/>
<dbReference type="InterPro" id="IPR003754">
    <property type="entry name" value="4pyrrol_synth_uPrphyn_synth"/>
</dbReference>
<evidence type="ECO:0000313" key="11">
    <source>
        <dbReference type="EMBL" id="PRC91268.1"/>
    </source>
</evidence>
<comment type="caution">
    <text evidence="11">The sequence shown here is derived from an EMBL/GenBank/DDBJ whole genome shotgun (WGS) entry which is preliminary data.</text>
</comment>
<dbReference type="GO" id="GO:0006780">
    <property type="term" value="P:uroporphyrinogen III biosynthetic process"/>
    <property type="evidence" value="ECO:0007669"/>
    <property type="project" value="UniProtKB-UniRule"/>
</dbReference>
<evidence type="ECO:0000256" key="1">
    <source>
        <dbReference type="ARBA" id="ARBA00004772"/>
    </source>
</evidence>
<dbReference type="CDD" id="cd06578">
    <property type="entry name" value="HemD"/>
    <property type="match status" value="1"/>
</dbReference>
<evidence type="ECO:0000256" key="8">
    <source>
        <dbReference type="ARBA" id="ARBA00048617"/>
    </source>
</evidence>
<feature type="domain" description="Tetrapyrrole biosynthesis uroporphyrinogen III synthase" evidence="10">
    <location>
        <begin position="18"/>
        <end position="243"/>
    </location>
</feature>
<evidence type="ECO:0000256" key="6">
    <source>
        <dbReference type="ARBA" id="ARBA00037589"/>
    </source>
</evidence>
<dbReference type="InterPro" id="IPR036108">
    <property type="entry name" value="4pyrrol_syn_uPrphyn_synt_sf"/>
</dbReference>
<dbReference type="GO" id="GO:0006782">
    <property type="term" value="P:protoporphyrinogen IX biosynthetic process"/>
    <property type="evidence" value="ECO:0007669"/>
    <property type="project" value="UniProtKB-UniRule"/>
</dbReference>
<reference evidence="11 12" key="1">
    <citation type="submission" date="2018-02" db="EMBL/GenBank/DDBJ databases">
        <title>Solimicrobium silvestre gen. nov., sp. nov., isolated from alpine forest soil.</title>
        <authorList>
            <person name="Margesin R."/>
            <person name="Albuquerque L."/>
            <person name="Zhang D.-C."/>
            <person name="Froufe H.J.C."/>
            <person name="Severino R."/>
            <person name="Roxo I."/>
            <person name="Egas C."/>
            <person name="Da Costa M.S."/>
        </authorList>
    </citation>
    <scope>NUCLEOTIDE SEQUENCE [LARGE SCALE GENOMIC DNA]</scope>
    <source>
        <strain evidence="11 12">S20-91</strain>
    </source>
</reference>
<keyword evidence="4 9" id="KW-0456">Lyase</keyword>
<evidence type="ECO:0000259" key="10">
    <source>
        <dbReference type="Pfam" id="PF02602"/>
    </source>
</evidence>
<dbReference type="OrthoDB" id="9787650at2"/>
<dbReference type="SUPFAM" id="SSF69618">
    <property type="entry name" value="HemD-like"/>
    <property type="match status" value="1"/>
</dbReference>
<evidence type="ECO:0000313" key="12">
    <source>
        <dbReference type="Proteomes" id="UP000237839"/>
    </source>
</evidence>
<gene>
    <name evidence="11" type="ORF">S2091_4053</name>
</gene>
<comment type="function">
    <text evidence="6 9">Catalyzes cyclization of the linear tetrapyrrole, hydroxymethylbilane, to the macrocyclic uroporphyrinogen III.</text>
</comment>
<dbReference type="EMBL" id="PUGF01000026">
    <property type="protein sequence ID" value="PRC91268.1"/>
    <property type="molecule type" value="Genomic_DNA"/>
</dbReference>
<dbReference type="InterPro" id="IPR039793">
    <property type="entry name" value="UROS/Hem4"/>
</dbReference>
<keyword evidence="5 9" id="KW-0627">Porphyrin biosynthesis</keyword>
<dbReference type="Gene3D" id="3.40.50.10090">
    <property type="match status" value="2"/>
</dbReference>
<dbReference type="Pfam" id="PF02602">
    <property type="entry name" value="HEM4"/>
    <property type="match status" value="1"/>
</dbReference>
<dbReference type="EC" id="4.2.1.75" evidence="3 9"/>
<comment type="catalytic activity">
    <reaction evidence="8 9">
        <text>hydroxymethylbilane = uroporphyrinogen III + H2O</text>
        <dbReference type="Rhea" id="RHEA:18965"/>
        <dbReference type="ChEBI" id="CHEBI:15377"/>
        <dbReference type="ChEBI" id="CHEBI:57308"/>
        <dbReference type="ChEBI" id="CHEBI:57845"/>
        <dbReference type="EC" id="4.2.1.75"/>
    </reaction>
</comment>
<keyword evidence="12" id="KW-1185">Reference proteome</keyword>
<comment type="pathway">
    <text evidence="1 9">Porphyrin-containing compound metabolism; protoporphyrin-IX biosynthesis; coproporphyrinogen-III from 5-aminolevulinate: step 3/4.</text>
</comment>
<name>A0A2S9GU80_9BURK</name>
<dbReference type="PANTHER" id="PTHR38042">
    <property type="entry name" value="UROPORPHYRINOGEN-III SYNTHASE, CHLOROPLASTIC"/>
    <property type="match status" value="1"/>
</dbReference>
<protein>
    <recommendedName>
        <fullName evidence="7 9">Uroporphyrinogen-III synthase</fullName>
        <ecNumber evidence="3 9">4.2.1.75</ecNumber>
    </recommendedName>
</protein>
<dbReference type="PANTHER" id="PTHR38042:SF1">
    <property type="entry name" value="UROPORPHYRINOGEN-III SYNTHASE, CHLOROPLASTIC"/>
    <property type="match status" value="1"/>
</dbReference>
<evidence type="ECO:0000256" key="7">
    <source>
        <dbReference type="ARBA" id="ARBA00040167"/>
    </source>
</evidence>
<evidence type="ECO:0000256" key="5">
    <source>
        <dbReference type="ARBA" id="ARBA00023244"/>
    </source>
</evidence>
<evidence type="ECO:0000256" key="3">
    <source>
        <dbReference type="ARBA" id="ARBA00013109"/>
    </source>
</evidence>